<proteinExistence type="predicted"/>
<accession>A0ABV9XKR7</accession>
<evidence type="ECO:0000313" key="3">
    <source>
        <dbReference type="Proteomes" id="UP001595829"/>
    </source>
</evidence>
<evidence type="ECO:0000259" key="1">
    <source>
        <dbReference type="Pfam" id="PF03756"/>
    </source>
</evidence>
<feature type="domain" description="A-factor biosynthesis hotdog" evidence="1">
    <location>
        <begin position="18"/>
        <end position="137"/>
    </location>
</feature>
<dbReference type="InterPro" id="IPR047757">
    <property type="entry name" value="AfsA-like"/>
</dbReference>
<keyword evidence="3" id="KW-1185">Reference proteome</keyword>
<comment type="caution">
    <text evidence="2">The sequence shown here is derived from an EMBL/GenBank/DDBJ whole genome shotgun (WGS) entry which is preliminary data.</text>
</comment>
<feature type="domain" description="A-factor biosynthesis hotdog" evidence="1">
    <location>
        <begin position="174"/>
        <end position="266"/>
    </location>
</feature>
<dbReference type="Pfam" id="PF03756">
    <property type="entry name" value="AfsA"/>
    <property type="match status" value="2"/>
</dbReference>
<sequence>MHKSLLGDRALRDVRKEYVHLHDADAVLVTGWSPLGDDRFAVTARWPEATVGAHYEPLLLTQTIRQSCLLVAHAECGVPLSHQTLMDRMDFSVADDYRIPRHVPAELLVVVDWEETGRRSARMRLSVLHDGRKAAESLVEFSWIAPSVYARLRGDQPRVPWGQAPVPAPLPAHMVGRDTERDVVLAATHLPGRWELRYDVGNTTLYDHPVDHVPGLVLLEAAYQAARAAGGPSAPVPHAVTSTFDRYVEFDAPCWIAASVIRTSDEARPALVEVVGVQQGEKAFRITLS</sequence>
<evidence type="ECO:0000313" key="2">
    <source>
        <dbReference type="EMBL" id="MFC5025637.1"/>
    </source>
</evidence>
<dbReference type="RefSeq" id="WP_345688163.1">
    <property type="nucleotide sequence ID" value="NZ_BAABIT010000001.1"/>
</dbReference>
<protein>
    <submittedName>
        <fullName evidence="2">ScbA/BarX family gamma-butyrolactone biosynthesis protein</fullName>
    </submittedName>
</protein>
<name>A0ABV9XKR7_9ACTN</name>
<gene>
    <name evidence="2" type="ORF">ACFPM3_26270</name>
</gene>
<reference evidence="3" key="1">
    <citation type="journal article" date="2019" name="Int. J. Syst. Evol. Microbiol.">
        <title>The Global Catalogue of Microorganisms (GCM) 10K type strain sequencing project: providing services to taxonomists for standard genome sequencing and annotation.</title>
        <authorList>
            <consortium name="The Broad Institute Genomics Platform"/>
            <consortium name="The Broad Institute Genome Sequencing Center for Infectious Disease"/>
            <person name="Wu L."/>
            <person name="Ma J."/>
        </authorList>
    </citation>
    <scope>NUCLEOTIDE SEQUENCE [LARGE SCALE GENOMIC DNA]</scope>
    <source>
        <strain evidence="3">CGMCC 4.1648</strain>
    </source>
</reference>
<dbReference type="EMBL" id="JBHSJD010000023">
    <property type="protein sequence ID" value="MFC5025637.1"/>
    <property type="molecule type" value="Genomic_DNA"/>
</dbReference>
<dbReference type="InterPro" id="IPR005509">
    <property type="entry name" value="AfsA_hotdog_dom"/>
</dbReference>
<dbReference type="NCBIfam" id="NF041195">
    <property type="entry name" value="ScbA_BarX_GamBu"/>
    <property type="match status" value="1"/>
</dbReference>
<dbReference type="Proteomes" id="UP001595829">
    <property type="component" value="Unassembled WGS sequence"/>
</dbReference>
<organism evidence="2 3">
    <name type="scientific">Streptomyces coeruleoprunus</name>
    <dbReference type="NCBI Taxonomy" id="285563"/>
    <lineage>
        <taxon>Bacteria</taxon>
        <taxon>Bacillati</taxon>
        <taxon>Actinomycetota</taxon>
        <taxon>Actinomycetes</taxon>
        <taxon>Kitasatosporales</taxon>
        <taxon>Streptomycetaceae</taxon>
        <taxon>Streptomyces</taxon>
    </lineage>
</organism>